<dbReference type="InterPro" id="IPR002579">
    <property type="entry name" value="Met_Sox_Rdtase_MsrB_dom"/>
</dbReference>
<feature type="chain" id="PRO_5030801187" description="MsrB domain-containing protein" evidence="4">
    <location>
        <begin position="28"/>
        <end position="289"/>
    </location>
</feature>
<dbReference type="GO" id="GO:0006979">
    <property type="term" value="P:response to oxidative stress"/>
    <property type="evidence" value="ECO:0007669"/>
    <property type="project" value="InterPro"/>
</dbReference>
<evidence type="ECO:0000313" key="6">
    <source>
        <dbReference type="EMBL" id="CAD9809433.1"/>
    </source>
</evidence>
<proteinExistence type="inferred from homology"/>
<evidence type="ECO:0000256" key="4">
    <source>
        <dbReference type="SAM" id="SignalP"/>
    </source>
</evidence>
<dbReference type="GO" id="GO:0005737">
    <property type="term" value="C:cytoplasm"/>
    <property type="evidence" value="ECO:0007669"/>
    <property type="project" value="TreeGrafter"/>
</dbReference>
<dbReference type="Pfam" id="PF01641">
    <property type="entry name" value="SelR"/>
    <property type="match status" value="1"/>
</dbReference>
<dbReference type="Gene3D" id="2.170.150.20">
    <property type="entry name" value="Peptide methionine sulfoxide reductase"/>
    <property type="match status" value="1"/>
</dbReference>
<feature type="region of interest" description="Disordered" evidence="3">
    <location>
        <begin position="61"/>
        <end position="83"/>
    </location>
</feature>
<dbReference type="PANTHER" id="PTHR10173">
    <property type="entry name" value="METHIONINE SULFOXIDE REDUCTASE"/>
    <property type="match status" value="1"/>
</dbReference>
<keyword evidence="4" id="KW-0732">Signal</keyword>
<dbReference type="InterPro" id="IPR028427">
    <property type="entry name" value="Met_Sox_Rdtase_MsrB"/>
</dbReference>
<gene>
    <name evidence="6" type="ORF">ASEP1449_LOCUS1256</name>
</gene>
<name>A0A7S2XLJ1_9STRA</name>
<feature type="signal peptide" evidence="4">
    <location>
        <begin position="1"/>
        <end position="27"/>
    </location>
</feature>
<evidence type="ECO:0000256" key="1">
    <source>
        <dbReference type="ARBA" id="ARBA00007174"/>
    </source>
</evidence>
<sequence>MPGFPHSYQRILLAMAAMILSKSVVLGFQTSTSRRTGSRSASSSLRPTYVYMGNELPVSASVSASASESDGQPEKSTSKDDRRQFLAKGVSAATALATSASIPALPAVAADARSNSRSEGYSVQHSDREWSYLLSGSQYNILRQGGTERPYSSILESEERPGTYKCAGCATDLFSAADKFHSGTGWPSYAAGTENVQVAPVNPVLMTLGGAEIRCGKCGGHLGDIFLDGKLYVGTRAFETGKRFCVDGAALVFQPSEAGQDPVFGDTPPAPAKPSKWAQLLDPPKINPV</sequence>
<feature type="domain" description="MsrB" evidence="5">
    <location>
        <begin position="127"/>
        <end position="256"/>
    </location>
</feature>
<feature type="region of interest" description="Disordered" evidence="3">
    <location>
        <begin position="259"/>
        <end position="289"/>
    </location>
</feature>
<feature type="compositionally biased region" description="Basic and acidic residues" evidence="3">
    <location>
        <begin position="72"/>
        <end position="83"/>
    </location>
</feature>
<reference evidence="6" key="1">
    <citation type="submission" date="2021-01" db="EMBL/GenBank/DDBJ databases">
        <authorList>
            <person name="Corre E."/>
            <person name="Pelletier E."/>
            <person name="Niang G."/>
            <person name="Scheremetjew M."/>
            <person name="Finn R."/>
            <person name="Kale V."/>
            <person name="Holt S."/>
            <person name="Cochrane G."/>
            <person name="Meng A."/>
            <person name="Brown T."/>
            <person name="Cohen L."/>
        </authorList>
    </citation>
    <scope>NUCLEOTIDE SEQUENCE</scope>
    <source>
        <strain evidence="6">CCMP2084</strain>
    </source>
</reference>
<dbReference type="PROSITE" id="PS51790">
    <property type="entry name" value="MSRB"/>
    <property type="match status" value="1"/>
</dbReference>
<accession>A0A7S2XLJ1</accession>
<protein>
    <recommendedName>
        <fullName evidence="5">MsrB domain-containing protein</fullName>
    </recommendedName>
</protein>
<dbReference type="SUPFAM" id="SSF51316">
    <property type="entry name" value="Mss4-like"/>
    <property type="match status" value="1"/>
</dbReference>
<organism evidence="6">
    <name type="scientific">Attheya septentrionalis</name>
    <dbReference type="NCBI Taxonomy" id="420275"/>
    <lineage>
        <taxon>Eukaryota</taxon>
        <taxon>Sar</taxon>
        <taxon>Stramenopiles</taxon>
        <taxon>Ochrophyta</taxon>
        <taxon>Bacillariophyta</taxon>
        <taxon>Coscinodiscophyceae</taxon>
        <taxon>Chaetocerotophycidae</taxon>
        <taxon>Chaetocerotales</taxon>
        <taxon>Attheyaceae</taxon>
        <taxon>Attheya</taxon>
    </lineage>
</organism>
<dbReference type="EMBL" id="HBHQ01001984">
    <property type="protein sequence ID" value="CAD9809433.1"/>
    <property type="molecule type" value="Transcribed_RNA"/>
</dbReference>
<dbReference type="GO" id="GO:0033743">
    <property type="term" value="F:peptide-methionine (R)-S-oxide reductase activity"/>
    <property type="evidence" value="ECO:0007669"/>
    <property type="project" value="InterPro"/>
</dbReference>
<evidence type="ECO:0000256" key="2">
    <source>
        <dbReference type="ARBA" id="ARBA00023002"/>
    </source>
</evidence>
<dbReference type="PANTHER" id="PTHR10173:SF57">
    <property type="entry name" value="PEPTIDE-METHIONINE (R)-S-OXIDE REDUCTASE"/>
    <property type="match status" value="1"/>
</dbReference>
<keyword evidence="2" id="KW-0560">Oxidoreductase</keyword>
<evidence type="ECO:0000259" key="5">
    <source>
        <dbReference type="PROSITE" id="PS51790"/>
    </source>
</evidence>
<dbReference type="AlphaFoldDB" id="A0A7S2XLJ1"/>
<evidence type="ECO:0000256" key="3">
    <source>
        <dbReference type="SAM" id="MobiDB-lite"/>
    </source>
</evidence>
<dbReference type="InterPro" id="IPR011057">
    <property type="entry name" value="Mss4-like_sf"/>
</dbReference>
<dbReference type="GO" id="GO:0030091">
    <property type="term" value="P:protein repair"/>
    <property type="evidence" value="ECO:0007669"/>
    <property type="project" value="InterPro"/>
</dbReference>
<comment type="similarity">
    <text evidence="1">Belongs to the MsrB Met sulfoxide reductase family.</text>
</comment>